<dbReference type="Proteomes" id="UP000015104">
    <property type="component" value="Unassembled WGS sequence"/>
</dbReference>
<feature type="region of interest" description="Disordered" evidence="1">
    <location>
        <begin position="1"/>
        <end position="23"/>
    </location>
</feature>
<evidence type="ECO:0000313" key="2">
    <source>
        <dbReference type="EnsemblMetazoa" id="tetur05g00160.1"/>
    </source>
</evidence>
<protein>
    <submittedName>
        <fullName evidence="2">Uncharacterized protein</fullName>
    </submittedName>
</protein>
<feature type="compositionally biased region" description="Polar residues" evidence="1">
    <location>
        <begin position="1"/>
        <end position="21"/>
    </location>
</feature>
<reference evidence="3" key="1">
    <citation type="submission" date="2011-08" db="EMBL/GenBank/DDBJ databases">
        <authorList>
            <person name="Rombauts S."/>
        </authorList>
    </citation>
    <scope>NUCLEOTIDE SEQUENCE</scope>
    <source>
        <strain evidence="3">London</strain>
    </source>
</reference>
<dbReference type="EMBL" id="CAEY01001560">
    <property type="status" value="NOT_ANNOTATED_CDS"/>
    <property type="molecule type" value="Genomic_DNA"/>
</dbReference>
<name>T1K3T4_TETUR</name>
<evidence type="ECO:0000313" key="3">
    <source>
        <dbReference type="Proteomes" id="UP000015104"/>
    </source>
</evidence>
<dbReference type="EnsemblMetazoa" id="tetur05g00160.1">
    <property type="protein sequence ID" value="tetur05g00160.1"/>
    <property type="gene ID" value="tetur05g00160"/>
</dbReference>
<reference evidence="2" key="2">
    <citation type="submission" date="2015-06" db="UniProtKB">
        <authorList>
            <consortium name="EnsemblMetazoa"/>
        </authorList>
    </citation>
    <scope>IDENTIFICATION</scope>
</reference>
<sequence>MYGGETSTRGNNPYESPQSHASPIRYDLNQPEIFYDESVLNYKPKCVVEQKDVDFIVPTELEIMPDDWNEIQKWGKKTKLQCEVFKRPYSKRFKSIKAIFDSCRKHHANVPYNLNDDQRYIFYNDESENEMKPIVEIINLPLFCKGPPEFMQQIAEMSHEQASGISFPVTNHYSDLKKHVLLLGLVPNCYEDATKHFAKFRRESVVTSLIECGISCFDQRPESHKLLKITGHKGDNYFGPFFDGQLEIFVLLYYVLETQDLVNFKLVPDLRKCKQILSFLFDKLDKENDYDLKRIDKYMEFDSREILERKYKRRRLTKEKGISLPLLFWIKKNFVKILDNTDTAYHDHWHNLMQALGLHHYRCPHTYNEVFRMYFEFLQDHFPAYIRNCVNSDSETDVDVRDVFRLYPNFKNNMPPSVNHSINGLLNAFSYDFAEFLFRTNHYNRKLETETVNCYLNELHCPIKNLGLIVESGSEVSQRFKDKLTGNVKFLAFLKRKRCFRFEISSENNLSLAIQRFLEKTLPLDLLRPQGNAHIKWDLIEEKITKLKDQKFSKFEKREFNENVYAFDEIGDEMETGGEANLADHRMIERNDSHTYNDFDDCRFKYHAEEVTPTVCVGCCYGKKKTNRYLILDERYLVAFCTWCTWCLNNKYSEYISELLRIVEEKYEQPIFLDQMNQRISYSAIKNAGKTTHRSYNRSKNLQKRELSRCGGEPRIDIVIRNRRLEMEHLSDSSDDADDSD</sequence>
<accession>T1K3T4</accession>
<dbReference type="HOGENOM" id="CLU_373135_0_0_1"/>
<dbReference type="AlphaFoldDB" id="T1K3T4"/>
<proteinExistence type="predicted"/>
<keyword evidence="3" id="KW-1185">Reference proteome</keyword>
<evidence type="ECO:0000256" key="1">
    <source>
        <dbReference type="SAM" id="MobiDB-lite"/>
    </source>
</evidence>
<organism evidence="2 3">
    <name type="scientific">Tetranychus urticae</name>
    <name type="common">Two-spotted spider mite</name>
    <dbReference type="NCBI Taxonomy" id="32264"/>
    <lineage>
        <taxon>Eukaryota</taxon>
        <taxon>Metazoa</taxon>
        <taxon>Ecdysozoa</taxon>
        <taxon>Arthropoda</taxon>
        <taxon>Chelicerata</taxon>
        <taxon>Arachnida</taxon>
        <taxon>Acari</taxon>
        <taxon>Acariformes</taxon>
        <taxon>Trombidiformes</taxon>
        <taxon>Prostigmata</taxon>
        <taxon>Eleutherengona</taxon>
        <taxon>Raphignathae</taxon>
        <taxon>Tetranychoidea</taxon>
        <taxon>Tetranychidae</taxon>
        <taxon>Tetranychus</taxon>
    </lineage>
</organism>